<dbReference type="PROSITE" id="PS50181">
    <property type="entry name" value="FBOX"/>
    <property type="match status" value="1"/>
</dbReference>
<proteinExistence type="predicted"/>
<dbReference type="AlphaFoldDB" id="A0A9N9DI52"/>
<evidence type="ECO:0000313" key="2">
    <source>
        <dbReference type="EMBL" id="CAG8636564.1"/>
    </source>
</evidence>
<evidence type="ECO:0000313" key="3">
    <source>
        <dbReference type="Proteomes" id="UP000789508"/>
    </source>
</evidence>
<organism evidence="2 3">
    <name type="scientific">Ambispora leptoticha</name>
    <dbReference type="NCBI Taxonomy" id="144679"/>
    <lineage>
        <taxon>Eukaryota</taxon>
        <taxon>Fungi</taxon>
        <taxon>Fungi incertae sedis</taxon>
        <taxon>Mucoromycota</taxon>
        <taxon>Glomeromycotina</taxon>
        <taxon>Glomeromycetes</taxon>
        <taxon>Archaeosporales</taxon>
        <taxon>Ambisporaceae</taxon>
        <taxon>Ambispora</taxon>
    </lineage>
</organism>
<sequence length="230" mass="26402">MSFNLSALPNEILSQVFSLLNSRTLERSLMRVNRNFRIIAHDILSQRVTKAFKENAYALVLEVSCNSLFANSLNFLYMEDSPRCHFSFASDHPPQYIFSMQKSNSAWVNLIRMHPVKTDKITKLYRVTEGEIDLDNNNDVGNVSSSKMMLFQQQTGKSIELPIDNHGGSFGKIVVKFIETLKPGEFKVELEEVVVSVAEIFNALEEEEEELELGEINNLKNLDRDWRIHN</sequence>
<feature type="domain" description="F-box" evidence="1">
    <location>
        <begin position="2"/>
        <end position="55"/>
    </location>
</feature>
<accession>A0A9N9DI52</accession>
<keyword evidence="3" id="KW-1185">Reference proteome</keyword>
<dbReference type="EMBL" id="CAJVPS010007638">
    <property type="protein sequence ID" value="CAG8636564.1"/>
    <property type="molecule type" value="Genomic_DNA"/>
</dbReference>
<evidence type="ECO:0000259" key="1">
    <source>
        <dbReference type="PROSITE" id="PS50181"/>
    </source>
</evidence>
<protein>
    <submittedName>
        <fullName evidence="2">11980_t:CDS:1</fullName>
    </submittedName>
</protein>
<gene>
    <name evidence="2" type="ORF">ALEPTO_LOCUS9561</name>
</gene>
<dbReference type="InterPro" id="IPR036047">
    <property type="entry name" value="F-box-like_dom_sf"/>
</dbReference>
<dbReference type="OrthoDB" id="10321340at2759"/>
<dbReference type="InterPro" id="IPR001810">
    <property type="entry name" value="F-box_dom"/>
</dbReference>
<dbReference type="Proteomes" id="UP000789508">
    <property type="component" value="Unassembled WGS sequence"/>
</dbReference>
<name>A0A9N9DI52_9GLOM</name>
<dbReference type="CDD" id="cd09917">
    <property type="entry name" value="F-box_SF"/>
    <property type="match status" value="1"/>
</dbReference>
<dbReference type="Pfam" id="PF12937">
    <property type="entry name" value="F-box-like"/>
    <property type="match status" value="1"/>
</dbReference>
<reference evidence="2" key="1">
    <citation type="submission" date="2021-06" db="EMBL/GenBank/DDBJ databases">
        <authorList>
            <person name="Kallberg Y."/>
            <person name="Tangrot J."/>
            <person name="Rosling A."/>
        </authorList>
    </citation>
    <scope>NUCLEOTIDE SEQUENCE</scope>
    <source>
        <strain evidence="2">FL130A</strain>
    </source>
</reference>
<comment type="caution">
    <text evidence="2">The sequence shown here is derived from an EMBL/GenBank/DDBJ whole genome shotgun (WGS) entry which is preliminary data.</text>
</comment>
<dbReference type="SUPFAM" id="SSF81383">
    <property type="entry name" value="F-box domain"/>
    <property type="match status" value="1"/>
</dbReference>
<dbReference type="Gene3D" id="1.20.1280.50">
    <property type="match status" value="1"/>
</dbReference>